<dbReference type="GO" id="GO:0008047">
    <property type="term" value="F:enzyme activator activity"/>
    <property type="evidence" value="ECO:0007669"/>
    <property type="project" value="InterPro"/>
</dbReference>
<keyword evidence="4" id="KW-1185">Reference proteome</keyword>
<dbReference type="PANTHER" id="PTHR17357">
    <property type="entry name" value="GM2 GANGLIOSIDE ACTIVATOR PROTEIN"/>
    <property type="match status" value="1"/>
</dbReference>
<dbReference type="Pfam" id="PF02221">
    <property type="entry name" value="E1_DerP2_DerF2"/>
    <property type="match status" value="1"/>
</dbReference>
<dbReference type="InterPro" id="IPR003172">
    <property type="entry name" value="ML_dom"/>
</dbReference>
<evidence type="ECO:0000256" key="1">
    <source>
        <dbReference type="ARBA" id="ARBA00022729"/>
    </source>
</evidence>
<dbReference type="PANTHER" id="PTHR17357:SF0">
    <property type="entry name" value="GANGLIOSIDE GM2 ACTIVATOR"/>
    <property type="match status" value="1"/>
</dbReference>
<comment type="caution">
    <text evidence="3">The sequence shown here is derived from an EMBL/GenBank/DDBJ whole genome shotgun (WGS) entry which is preliminary data.</text>
</comment>
<dbReference type="SUPFAM" id="SSF63707">
    <property type="entry name" value="Ganglioside M2 (gm2) activator"/>
    <property type="match status" value="1"/>
</dbReference>
<dbReference type="OrthoDB" id="6409159at2759"/>
<gene>
    <name evidence="3" type="ORF">C0Q70_11727</name>
</gene>
<accession>A0A2T7P6T0</accession>
<evidence type="ECO:0000259" key="2">
    <source>
        <dbReference type="Pfam" id="PF02221"/>
    </source>
</evidence>
<organism evidence="3 4">
    <name type="scientific">Pomacea canaliculata</name>
    <name type="common">Golden apple snail</name>
    <dbReference type="NCBI Taxonomy" id="400727"/>
    <lineage>
        <taxon>Eukaryota</taxon>
        <taxon>Metazoa</taxon>
        <taxon>Spiralia</taxon>
        <taxon>Lophotrochozoa</taxon>
        <taxon>Mollusca</taxon>
        <taxon>Gastropoda</taxon>
        <taxon>Caenogastropoda</taxon>
        <taxon>Architaenioglossa</taxon>
        <taxon>Ampullarioidea</taxon>
        <taxon>Ampullariidae</taxon>
        <taxon>Pomacea</taxon>
    </lineage>
</organism>
<dbReference type="GO" id="GO:0005319">
    <property type="term" value="F:lipid transporter activity"/>
    <property type="evidence" value="ECO:0007669"/>
    <property type="project" value="TreeGrafter"/>
</dbReference>
<dbReference type="EMBL" id="PZQS01000006">
    <property type="protein sequence ID" value="PVD29130.1"/>
    <property type="molecule type" value="Genomic_DNA"/>
</dbReference>
<sequence length="265" mass="27575">MLRGETPTKPPTTTTATTATTARTVATLASCEGCSQSETVLTKAQDLYSTETSTILTSSAEGEVSETIRAGVTTPSSSSVDTLATPGTEPIINVDSVQTTAVYVTDAEADEGDALPSDGVPVVDVDGSQMTSQPVDTAATHLTTEATTSINVTPGSSLGTAQPEVTVDETTSGLAIEMDSTTQRPCPELMVENNLPCACPFQPGSYTLPPTSFNIPDLGILSSLARGDYRVRIRFFDMDTGDMLACQQVETTIRDPCSGTDCIVG</sequence>
<name>A0A2T7P6T0_POMCA</name>
<proteinExistence type="predicted"/>
<dbReference type="AlphaFoldDB" id="A0A2T7P6T0"/>
<dbReference type="InterPro" id="IPR036846">
    <property type="entry name" value="GM2-AP_sf"/>
</dbReference>
<evidence type="ECO:0000313" key="4">
    <source>
        <dbReference type="Proteomes" id="UP000245119"/>
    </source>
</evidence>
<dbReference type="GO" id="GO:0006689">
    <property type="term" value="P:ganglioside catabolic process"/>
    <property type="evidence" value="ECO:0007669"/>
    <property type="project" value="InterPro"/>
</dbReference>
<dbReference type="Proteomes" id="UP000245119">
    <property type="component" value="Linkage Group LG6"/>
</dbReference>
<dbReference type="InterPro" id="IPR028996">
    <property type="entry name" value="GM2-AP"/>
</dbReference>
<dbReference type="GO" id="GO:0009898">
    <property type="term" value="C:cytoplasmic side of plasma membrane"/>
    <property type="evidence" value="ECO:0007669"/>
    <property type="project" value="TreeGrafter"/>
</dbReference>
<dbReference type="Gene3D" id="2.70.220.10">
    <property type="entry name" value="Ganglioside GM2 activator"/>
    <property type="match status" value="1"/>
</dbReference>
<keyword evidence="1" id="KW-0732">Signal</keyword>
<feature type="domain" description="MD-2-related lipid-recognition" evidence="2">
    <location>
        <begin position="143"/>
        <end position="253"/>
    </location>
</feature>
<protein>
    <recommendedName>
        <fullName evidence="2">MD-2-related lipid-recognition domain-containing protein</fullName>
    </recommendedName>
</protein>
<evidence type="ECO:0000313" key="3">
    <source>
        <dbReference type="EMBL" id="PVD29130.1"/>
    </source>
</evidence>
<reference evidence="3 4" key="1">
    <citation type="submission" date="2018-04" db="EMBL/GenBank/DDBJ databases">
        <title>The genome of golden apple snail Pomacea canaliculata provides insight into stress tolerance and invasive adaptation.</title>
        <authorList>
            <person name="Liu C."/>
            <person name="Liu B."/>
            <person name="Ren Y."/>
            <person name="Zhang Y."/>
            <person name="Wang H."/>
            <person name="Li S."/>
            <person name="Jiang F."/>
            <person name="Yin L."/>
            <person name="Zhang G."/>
            <person name="Qian W."/>
            <person name="Fan W."/>
        </authorList>
    </citation>
    <scope>NUCLEOTIDE SEQUENCE [LARGE SCALE GENOMIC DNA]</scope>
    <source>
        <strain evidence="3">SZHN2017</strain>
        <tissue evidence="3">Muscle</tissue>
    </source>
</reference>